<dbReference type="PANTHER" id="PTHR44137">
    <property type="entry name" value="BNAC03G44070D PROTEIN"/>
    <property type="match status" value="1"/>
</dbReference>
<dbReference type="Proteomes" id="UP000325081">
    <property type="component" value="Unassembled WGS sequence"/>
</dbReference>
<evidence type="ECO:0000313" key="4">
    <source>
        <dbReference type="Proteomes" id="UP000325081"/>
    </source>
</evidence>
<feature type="region of interest" description="Disordered" evidence="1">
    <location>
        <begin position="264"/>
        <end position="291"/>
    </location>
</feature>
<feature type="domain" description="J" evidence="2">
    <location>
        <begin position="79"/>
        <end position="143"/>
    </location>
</feature>
<dbReference type="AlphaFoldDB" id="A0A5A7P2L4"/>
<dbReference type="Pfam" id="PF00226">
    <property type="entry name" value="DnaJ"/>
    <property type="match status" value="1"/>
</dbReference>
<feature type="compositionally biased region" description="Basic and acidic residues" evidence="1">
    <location>
        <begin position="401"/>
        <end position="415"/>
    </location>
</feature>
<dbReference type="PRINTS" id="PR00625">
    <property type="entry name" value="JDOMAIN"/>
</dbReference>
<protein>
    <submittedName>
        <fullName evidence="3">DNAJ heat shock N-terminal domain-containing family protein</fullName>
    </submittedName>
</protein>
<dbReference type="EMBL" id="BKCP01001225">
    <property type="protein sequence ID" value="GER26791.1"/>
    <property type="molecule type" value="Genomic_DNA"/>
</dbReference>
<dbReference type="OrthoDB" id="66964at2759"/>
<dbReference type="PROSITE" id="PS50076">
    <property type="entry name" value="DNAJ_2"/>
    <property type="match status" value="1"/>
</dbReference>
<dbReference type="SMART" id="SM00271">
    <property type="entry name" value="DnaJ"/>
    <property type="match status" value="1"/>
</dbReference>
<keyword evidence="3" id="KW-0346">Stress response</keyword>
<organism evidence="3 4">
    <name type="scientific">Striga asiatica</name>
    <name type="common">Asiatic witchweed</name>
    <name type="synonym">Buchnera asiatica</name>
    <dbReference type="NCBI Taxonomy" id="4170"/>
    <lineage>
        <taxon>Eukaryota</taxon>
        <taxon>Viridiplantae</taxon>
        <taxon>Streptophyta</taxon>
        <taxon>Embryophyta</taxon>
        <taxon>Tracheophyta</taxon>
        <taxon>Spermatophyta</taxon>
        <taxon>Magnoliopsida</taxon>
        <taxon>eudicotyledons</taxon>
        <taxon>Gunneridae</taxon>
        <taxon>Pentapetalae</taxon>
        <taxon>asterids</taxon>
        <taxon>lamiids</taxon>
        <taxon>Lamiales</taxon>
        <taxon>Orobanchaceae</taxon>
        <taxon>Buchnereae</taxon>
        <taxon>Striga</taxon>
    </lineage>
</organism>
<gene>
    <name evidence="3" type="ORF">STAS_02451</name>
</gene>
<reference evidence="4" key="1">
    <citation type="journal article" date="2019" name="Curr. Biol.">
        <title>Genome Sequence of Striga asiatica Provides Insight into the Evolution of Plant Parasitism.</title>
        <authorList>
            <person name="Yoshida S."/>
            <person name="Kim S."/>
            <person name="Wafula E.K."/>
            <person name="Tanskanen J."/>
            <person name="Kim Y.M."/>
            <person name="Honaas L."/>
            <person name="Yang Z."/>
            <person name="Spallek T."/>
            <person name="Conn C.E."/>
            <person name="Ichihashi Y."/>
            <person name="Cheong K."/>
            <person name="Cui S."/>
            <person name="Der J.P."/>
            <person name="Gundlach H."/>
            <person name="Jiao Y."/>
            <person name="Hori C."/>
            <person name="Ishida J.K."/>
            <person name="Kasahara H."/>
            <person name="Kiba T."/>
            <person name="Kim M.S."/>
            <person name="Koo N."/>
            <person name="Laohavisit A."/>
            <person name="Lee Y.H."/>
            <person name="Lumba S."/>
            <person name="McCourt P."/>
            <person name="Mortimer J.C."/>
            <person name="Mutuku J.M."/>
            <person name="Nomura T."/>
            <person name="Sasaki-Sekimoto Y."/>
            <person name="Seto Y."/>
            <person name="Wang Y."/>
            <person name="Wakatake T."/>
            <person name="Sakakibara H."/>
            <person name="Demura T."/>
            <person name="Yamaguchi S."/>
            <person name="Yoneyama K."/>
            <person name="Manabe R.I."/>
            <person name="Nelson D.C."/>
            <person name="Schulman A.H."/>
            <person name="Timko M.P."/>
            <person name="dePamphilis C.W."/>
            <person name="Choi D."/>
            <person name="Shirasu K."/>
        </authorList>
    </citation>
    <scope>NUCLEOTIDE SEQUENCE [LARGE SCALE GENOMIC DNA]</scope>
    <source>
        <strain evidence="4">cv. UVA1</strain>
    </source>
</reference>
<sequence>MSDEDKSAGSIGPSRPEDEALRFKTLAEENFTSGDLKSALKHANRARKLHPSLDGLPEMITAFEILHAAAADDQISSPDYYRILQVERFSHPNTIKKQYKKLALSLHPDKNPSPSSAEAFKLVGEASRVLSDKIRRKEYDMRLRISMQSEAVEEMGPPTAAEEKFWTSCSVCGLVHQFERKYLGQNLVCPRCRKSFKAMEVDKEGKNSVIDVDKSPIRVSARIKEQFAKNGSLGIVEKCGLLVKRKFSSVNEVIERSAMKIERKHGKSDKVEKFGNGKTSKEGNDDSRTRRAVGRVGYGVEKESPSDELEIVESEEDSMTLSQMKVLAKRMKRGVKENLTVKEKEAESEKGEEEREEENNEETKEKTLKVYTRRVRKDRDAVTITTVTSEKDNLEVLQEEESMRQKETKTDGKREKRERRRVSKYGNHKPKKREKSRNQTDLEIERLMAKKDGNLEIMPVEDSDFHDFDRDRKGRSFQKGQVWAVYDDDDGMPRQYALIEKIISVNPFEVNLSWLLFQTKGNETINRRKTRLHFSCGSFEVSRRVSVKYLKLFSHAVDCERAAREVYRIYPSKGSVWALYGDNDGSRDNRCYNIAVCLSGYNELYGLSVGYLEKVPGFRTVFKRKEIGVNGVVNLGKNDVKLFSHQIPAKKLSGEEASGLPKDCWELDPASLAPQLLVET</sequence>
<proteinExistence type="predicted"/>
<dbReference type="Gene3D" id="1.10.287.110">
    <property type="entry name" value="DnaJ domain"/>
    <property type="match status" value="1"/>
</dbReference>
<dbReference type="CDD" id="cd06257">
    <property type="entry name" value="DnaJ"/>
    <property type="match status" value="1"/>
</dbReference>
<evidence type="ECO:0000313" key="3">
    <source>
        <dbReference type="EMBL" id="GER26791.1"/>
    </source>
</evidence>
<accession>A0A5A7P2L4</accession>
<evidence type="ECO:0000259" key="2">
    <source>
        <dbReference type="PROSITE" id="PS50076"/>
    </source>
</evidence>
<name>A0A5A7P2L4_STRAF</name>
<keyword evidence="4" id="KW-1185">Reference proteome</keyword>
<evidence type="ECO:0000256" key="1">
    <source>
        <dbReference type="SAM" id="MobiDB-lite"/>
    </source>
</evidence>
<dbReference type="InterPro" id="IPR001623">
    <property type="entry name" value="DnaJ_domain"/>
</dbReference>
<feature type="compositionally biased region" description="Basic and acidic residues" evidence="1">
    <location>
        <begin position="268"/>
        <end position="289"/>
    </location>
</feature>
<comment type="caution">
    <text evidence="3">The sequence shown here is derived from an EMBL/GenBank/DDBJ whole genome shotgun (WGS) entry which is preliminary data.</text>
</comment>
<feature type="compositionally biased region" description="Basic and acidic residues" evidence="1">
    <location>
        <begin position="339"/>
        <end position="353"/>
    </location>
</feature>
<dbReference type="InterPro" id="IPR024593">
    <property type="entry name" value="DUF3444"/>
</dbReference>
<dbReference type="PANTHER" id="PTHR44137:SF24">
    <property type="entry name" value="DNAJ HEAT SHOCK N-TERMINAL DOMAIN-CONTAINING PROTEIN"/>
    <property type="match status" value="1"/>
</dbReference>
<feature type="region of interest" description="Disordered" evidence="1">
    <location>
        <begin position="339"/>
        <end position="365"/>
    </location>
</feature>
<dbReference type="InterPro" id="IPR036869">
    <property type="entry name" value="J_dom_sf"/>
</dbReference>
<feature type="region of interest" description="Disordered" evidence="1">
    <location>
        <begin position="395"/>
        <end position="440"/>
    </location>
</feature>
<feature type="compositionally biased region" description="Basic residues" evidence="1">
    <location>
        <begin position="416"/>
        <end position="435"/>
    </location>
</feature>
<dbReference type="Pfam" id="PF11926">
    <property type="entry name" value="DUF3444"/>
    <property type="match status" value="1"/>
</dbReference>
<feature type="region of interest" description="Disordered" evidence="1">
    <location>
        <begin position="1"/>
        <end position="20"/>
    </location>
</feature>
<dbReference type="SUPFAM" id="SSF46565">
    <property type="entry name" value="Chaperone J-domain"/>
    <property type="match status" value="1"/>
</dbReference>